<dbReference type="Pfam" id="PF02786">
    <property type="entry name" value="CPSase_L_D2"/>
    <property type="match status" value="1"/>
</dbReference>
<dbReference type="InterPro" id="IPR005481">
    <property type="entry name" value="BC-like_N"/>
</dbReference>
<feature type="domain" description="Biotin carboxylation" evidence="5">
    <location>
        <begin position="1"/>
        <end position="426"/>
    </location>
</feature>
<dbReference type="PROSITE" id="PS00866">
    <property type="entry name" value="CPSASE_1"/>
    <property type="match status" value="1"/>
</dbReference>
<dbReference type="GO" id="GO:0005524">
    <property type="term" value="F:ATP binding"/>
    <property type="evidence" value="ECO:0007669"/>
    <property type="project" value="UniProtKB-KW"/>
</dbReference>
<dbReference type="EMBL" id="AUZZ01005641">
    <property type="protein sequence ID" value="EQD48833.1"/>
    <property type="molecule type" value="Genomic_DNA"/>
</dbReference>
<dbReference type="FunFam" id="3.30.1490.20:FF:000003">
    <property type="entry name" value="acetyl-CoA carboxylase isoform X1"/>
    <property type="match status" value="1"/>
</dbReference>
<keyword evidence="3" id="KW-0067">ATP-binding</keyword>
<dbReference type="InterPro" id="IPR011764">
    <property type="entry name" value="Biotin_carboxylation_dom"/>
</dbReference>
<name>T0ZWA9_9ZZZZ</name>
<dbReference type="InterPro" id="IPR055268">
    <property type="entry name" value="PCB-like"/>
</dbReference>
<keyword evidence="1" id="KW-0436">Ligase</keyword>
<dbReference type="CDD" id="cd07937">
    <property type="entry name" value="DRE_TIM_PC_TC_5S"/>
    <property type="match status" value="1"/>
</dbReference>
<evidence type="ECO:0000256" key="3">
    <source>
        <dbReference type="ARBA" id="ARBA00022840"/>
    </source>
</evidence>
<sequence length="675" mass="75068">AIYSREDRFSLHRTKADEAYLVGQGKGPIDAYLDIEDILRIAREARVDAVHPGYGFLSENPEFAAGCERAGIIFIGPRPQTMRLLGNKVSARNLAERAGVAVMPATGPLPGDLAECRRLAGQIGYPVMLKASWGGGGRGMRAIDSDAQLAELLPVARREAKSAFGNDEVYLEKLVRHARHVEVQIIGDTHGTLVHLFERDCTVQRRNQKVVERAPAVFLTDAQRAEICQAALAIGRAADYINAGTVEFLQDADSGRFYFIEVNPRIQVEHTVTECATGIDLVKAQIRIAEGARIGTPDSGVPAQQDIRIQAHALQCRVTSEDPENNFIPDYGKISAYRSPAGFGVRLDAGTAYTGAIITRSYDSLLVKVTAWASTPSEAIARMHRALWEFRVRGVVTNLRFLDQVITHPRFADGSYTTRFIDETPELFQWPRKRDRATRILTYIAETIVNGNPETRARPRPERIESAKLPPVALGEPPEGTRQRLNALGPVGFARWMQAEQRVLLTDTTMRDAHQSLLATRMRTIDMAAIAPYYAGLVPNLFSVECWGGATFDVAMRFLREDPWERLATLRERMPNLLLQMLLRGSNAVGYTNYPDNAVRFFVKRAALGGIDLFRIFDSLNWVENMRVAIDAVLETGRLCETAICYTGNLSDPRETKYTLDYYLAMARQLQAAGA</sequence>
<dbReference type="SUPFAM" id="SSF51246">
    <property type="entry name" value="Rudiment single hybrid motif"/>
    <property type="match status" value="1"/>
</dbReference>
<dbReference type="SUPFAM" id="SSF51569">
    <property type="entry name" value="Aldolase"/>
    <property type="match status" value="1"/>
</dbReference>
<evidence type="ECO:0000313" key="7">
    <source>
        <dbReference type="EMBL" id="EQD48833.1"/>
    </source>
</evidence>
<dbReference type="PROSITE" id="PS50975">
    <property type="entry name" value="ATP_GRASP"/>
    <property type="match status" value="1"/>
</dbReference>
<dbReference type="Gene3D" id="3.20.20.70">
    <property type="entry name" value="Aldolase class I"/>
    <property type="match status" value="1"/>
</dbReference>
<comment type="caution">
    <text evidence="7">The sequence shown here is derived from an EMBL/GenBank/DDBJ whole genome shotgun (WGS) entry which is preliminary data.</text>
</comment>
<dbReference type="AlphaFoldDB" id="T0ZWA9"/>
<dbReference type="SUPFAM" id="SSF56059">
    <property type="entry name" value="Glutathione synthetase ATP-binding domain-like"/>
    <property type="match status" value="1"/>
</dbReference>
<dbReference type="Gene3D" id="3.30.470.20">
    <property type="entry name" value="ATP-grasp fold, B domain"/>
    <property type="match status" value="1"/>
</dbReference>
<feature type="domain" description="Pyruvate carboxyltransferase" evidence="6">
    <location>
        <begin position="503"/>
        <end position="675"/>
    </location>
</feature>
<feature type="non-terminal residue" evidence="7">
    <location>
        <position position="675"/>
    </location>
</feature>
<dbReference type="GO" id="GO:0006094">
    <property type="term" value="P:gluconeogenesis"/>
    <property type="evidence" value="ECO:0007669"/>
    <property type="project" value="TreeGrafter"/>
</dbReference>
<dbReference type="Pfam" id="PF00289">
    <property type="entry name" value="Biotin_carb_N"/>
    <property type="match status" value="1"/>
</dbReference>
<evidence type="ECO:0000256" key="1">
    <source>
        <dbReference type="ARBA" id="ARBA00022598"/>
    </source>
</evidence>
<evidence type="ECO:0000259" key="6">
    <source>
        <dbReference type="PROSITE" id="PS50991"/>
    </source>
</evidence>
<proteinExistence type="predicted"/>
<dbReference type="Pfam" id="PF02785">
    <property type="entry name" value="Biotin_carb_C"/>
    <property type="match status" value="1"/>
</dbReference>
<dbReference type="InterPro" id="IPR005479">
    <property type="entry name" value="CPAse_ATP-bd"/>
</dbReference>
<keyword evidence="7" id="KW-0670">Pyruvate</keyword>
<dbReference type="PROSITE" id="PS50991">
    <property type="entry name" value="PYR_CT"/>
    <property type="match status" value="1"/>
</dbReference>
<dbReference type="GO" id="GO:0005737">
    <property type="term" value="C:cytoplasm"/>
    <property type="evidence" value="ECO:0007669"/>
    <property type="project" value="TreeGrafter"/>
</dbReference>
<dbReference type="PANTHER" id="PTHR43778">
    <property type="entry name" value="PYRUVATE CARBOXYLASE"/>
    <property type="match status" value="1"/>
</dbReference>
<reference evidence="7" key="2">
    <citation type="journal article" date="2014" name="ISME J.">
        <title>Microbial stratification in low pH oxic and suboxic macroscopic growths along an acid mine drainage.</title>
        <authorList>
            <person name="Mendez-Garcia C."/>
            <person name="Mesa V."/>
            <person name="Sprenger R.R."/>
            <person name="Richter M."/>
            <person name="Diez M.S."/>
            <person name="Solano J."/>
            <person name="Bargiela R."/>
            <person name="Golyshina O.V."/>
            <person name="Manteca A."/>
            <person name="Ramos J.L."/>
            <person name="Gallego J.R."/>
            <person name="Llorente I."/>
            <person name="Martins Dos Santos V.A."/>
            <person name="Jensen O.N."/>
            <person name="Pelaez A.I."/>
            <person name="Sanchez J."/>
            <person name="Ferrer M."/>
        </authorList>
    </citation>
    <scope>NUCLEOTIDE SEQUENCE</scope>
</reference>
<dbReference type="PROSITE" id="PS00867">
    <property type="entry name" value="CPSASE_2"/>
    <property type="match status" value="1"/>
</dbReference>
<feature type="non-terminal residue" evidence="7">
    <location>
        <position position="1"/>
    </location>
</feature>
<protein>
    <submittedName>
        <fullName evidence="7">Pyruvate carboxylase</fullName>
    </submittedName>
</protein>
<dbReference type="GO" id="GO:0046872">
    <property type="term" value="F:metal ion binding"/>
    <property type="evidence" value="ECO:0007669"/>
    <property type="project" value="InterPro"/>
</dbReference>
<reference evidence="7" key="1">
    <citation type="submission" date="2013-08" db="EMBL/GenBank/DDBJ databases">
        <authorList>
            <person name="Mendez C."/>
            <person name="Richter M."/>
            <person name="Ferrer M."/>
            <person name="Sanchez J."/>
        </authorList>
    </citation>
    <scope>NUCLEOTIDE SEQUENCE</scope>
</reference>
<feature type="domain" description="ATP-grasp" evidence="4">
    <location>
        <begin position="92"/>
        <end position="290"/>
    </location>
</feature>
<dbReference type="PROSITE" id="PS50979">
    <property type="entry name" value="BC"/>
    <property type="match status" value="1"/>
</dbReference>
<organism evidence="7">
    <name type="scientific">mine drainage metagenome</name>
    <dbReference type="NCBI Taxonomy" id="410659"/>
    <lineage>
        <taxon>unclassified sequences</taxon>
        <taxon>metagenomes</taxon>
        <taxon>ecological metagenomes</taxon>
    </lineage>
</organism>
<gene>
    <name evidence="7" type="ORF">B2A_07841</name>
</gene>
<dbReference type="InterPro" id="IPR000891">
    <property type="entry name" value="PYR_CT"/>
</dbReference>
<dbReference type="InterPro" id="IPR011761">
    <property type="entry name" value="ATP-grasp"/>
</dbReference>
<dbReference type="InterPro" id="IPR005482">
    <property type="entry name" value="Biotin_COase_C"/>
</dbReference>
<dbReference type="PANTHER" id="PTHR43778:SF2">
    <property type="entry name" value="PYRUVATE CARBOXYLASE, MITOCHONDRIAL"/>
    <property type="match status" value="1"/>
</dbReference>
<dbReference type="NCBIfam" id="NF009554">
    <property type="entry name" value="PRK12999.1"/>
    <property type="match status" value="1"/>
</dbReference>
<keyword evidence="2" id="KW-0547">Nucleotide-binding</keyword>
<dbReference type="GO" id="GO:0004736">
    <property type="term" value="F:pyruvate carboxylase activity"/>
    <property type="evidence" value="ECO:0007669"/>
    <property type="project" value="TreeGrafter"/>
</dbReference>
<dbReference type="InterPro" id="IPR011054">
    <property type="entry name" value="Rudment_hybrid_motif"/>
</dbReference>
<dbReference type="SUPFAM" id="SSF52440">
    <property type="entry name" value="PreATP-grasp domain"/>
    <property type="match status" value="1"/>
</dbReference>
<accession>T0ZWA9</accession>
<evidence type="ECO:0000256" key="2">
    <source>
        <dbReference type="ARBA" id="ARBA00022741"/>
    </source>
</evidence>
<dbReference type="SMART" id="SM00878">
    <property type="entry name" value="Biotin_carb_C"/>
    <property type="match status" value="1"/>
</dbReference>
<dbReference type="InterPro" id="IPR016185">
    <property type="entry name" value="PreATP-grasp_dom_sf"/>
</dbReference>
<evidence type="ECO:0000259" key="5">
    <source>
        <dbReference type="PROSITE" id="PS50979"/>
    </source>
</evidence>
<evidence type="ECO:0000259" key="4">
    <source>
        <dbReference type="PROSITE" id="PS50975"/>
    </source>
</evidence>
<dbReference type="InterPro" id="IPR013785">
    <property type="entry name" value="Aldolase_TIM"/>
</dbReference>